<dbReference type="InterPro" id="IPR050250">
    <property type="entry name" value="Macrolide_Exporter_MacB"/>
</dbReference>
<feature type="transmembrane region" description="Helical" evidence="1">
    <location>
        <begin position="349"/>
        <end position="374"/>
    </location>
</feature>
<dbReference type="Proteomes" id="UP000287239">
    <property type="component" value="Unassembled WGS sequence"/>
</dbReference>
<proteinExistence type="predicted"/>
<feature type="transmembrane region" description="Helical" evidence="1">
    <location>
        <begin position="386"/>
        <end position="407"/>
    </location>
</feature>
<dbReference type="AlphaFoldDB" id="A0A429ZJX4"/>
<evidence type="ECO:0000313" key="4">
    <source>
        <dbReference type="Proteomes" id="UP000287239"/>
    </source>
</evidence>
<feature type="domain" description="MacB-like periplasmic core" evidence="2">
    <location>
        <begin position="78"/>
        <end position="241"/>
    </location>
</feature>
<evidence type="ECO:0000259" key="2">
    <source>
        <dbReference type="Pfam" id="PF12704"/>
    </source>
</evidence>
<dbReference type="RefSeq" id="WP_126781076.1">
    <property type="nucleotide sequence ID" value="NZ_NGJU01000017.1"/>
</dbReference>
<evidence type="ECO:0000256" key="1">
    <source>
        <dbReference type="SAM" id="Phobius"/>
    </source>
</evidence>
<keyword evidence="1" id="KW-1133">Transmembrane helix</keyword>
<accession>A0A429ZJX4</accession>
<gene>
    <name evidence="3" type="ORF">CBF35_10940</name>
</gene>
<sequence>MKNLRYTAVETIAFPFRKLLVILLISLIFFESFGAIQIGSNLFMKKRQFERTFAGQQVMHLFDTSFSLTQEAQRTVLQKFEELTQTEFLYYSRFSSQVTAVSTAAFHFQNNPPVNFLLDSGDSASVPQVIEANSAFFKAFPVDLAEGRFFSAEEFQTDSPLVILGSDYQNHYQLGDKINFGRADERFLAGKTDSLSRIDYTIIGFLNPQQQLDLSTGEQSFSYQSLNQQMLLPQNQFHDVLPENNLYQYQLIMSHNQLETIGMDNINQLLAELNQELSPIHLVLNDSSQQISNQLDILNNQFSQLLIKFFIMLTFASISFFICFKEIIKQRSPVFFVYLSIGSTKQDIILINYLMTMVIITSGFALSFFLNAFFPRELITIGDNQLSLVTLIISYFLFTLWFSLLILPTLWKFKMINISAYLKEVFV</sequence>
<reference evidence="3 4" key="1">
    <citation type="submission" date="2017-05" db="EMBL/GenBank/DDBJ databases">
        <title>Vagococcus spp. assemblies.</title>
        <authorList>
            <person name="Gulvik C.A."/>
        </authorList>
    </citation>
    <scope>NUCLEOTIDE SEQUENCE [LARGE SCALE GENOMIC DNA]</scope>
    <source>
        <strain evidence="3 4">NCFB 2777</strain>
    </source>
</reference>
<dbReference type="EMBL" id="NGJU01000017">
    <property type="protein sequence ID" value="RST93963.1"/>
    <property type="molecule type" value="Genomic_DNA"/>
</dbReference>
<feature type="transmembrane region" description="Helical" evidence="1">
    <location>
        <begin position="305"/>
        <end position="328"/>
    </location>
</feature>
<dbReference type="PANTHER" id="PTHR30572">
    <property type="entry name" value="MEMBRANE COMPONENT OF TRANSPORTER-RELATED"/>
    <property type="match status" value="1"/>
</dbReference>
<dbReference type="OrthoDB" id="5022643at2"/>
<protein>
    <recommendedName>
        <fullName evidence="2">MacB-like periplasmic core domain-containing protein</fullName>
    </recommendedName>
</protein>
<keyword evidence="1" id="KW-0812">Transmembrane</keyword>
<organism evidence="3 4">
    <name type="scientific">Vagococcus salmoninarum</name>
    <dbReference type="NCBI Taxonomy" id="2739"/>
    <lineage>
        <taxon>Bacteria</taxon>
        <taxon>Bacillati</taxon>
        <taxon>Bacillota</taxon>
        <taxon>Bacilli</taxon>
        <taxon>Lactobacillales</taxon>
        <taxon>Enterococcaceae</taxon>
        <taxon>Vagococcus</taxon>
    </lineage>
</organism>
<comment type="caution">
    <text evidence="3">The sequence shown here is derived from an EMBL/GenBank/DDBJ whole genome shotgun (WGS) entry which is preliminary data.</text>
</comment>
<dbReference type="GO" id="GO:0022857">
    <property type="term" value="F:transmembrane transporter activity"/>
    <property type="evidence" value="ECO:0007669"/>
    <property type="project" value="TreeGrafter"/>
</dbReference>
<dbReference type="InterPro" id="IPR025857">
    <property type="entry name" value="MacB_PCD"/>
</dbReference>
<dbReference type="Pfam" id="PF12704">
    <property type="entry name" value="MacB_PCD"/>
    <property type="match status" value="1"/>
</dbReference>
<keyword evidence="4" id="KW-1185">Reference proteome</keyword>
<dbReference type="GO" id="GO:0005886">
    <property type="term" value="C:plasma membrane"/>
    <property type="evidence" value="ECO:0007669"/>
    <property type="project" value="TreeGrafter"/>
</dbReference>
<keyword evidence="1" id="KW-0472">Membrane</keyword>
<dbReference type="GeneID" id="98568890"/>
<name>A0A429ZJX4_9ENTE</name>
<evidence type="ECO:0000313" key="3">
    <source>
        <dbReference type="EMBL" id="RST93963.1"/>
    </source>
</evidence>
<dbReference type="PANTHER" id="PTHR30572:SF4">
    <property type="entry name" value="ABC TRANSPORTER PERMEASE YTRF"/>
    <property type="match status" value="1"/>
</dbReference>